<dbReference type="Gene3D" id="2.60.40.1180">
    <property type="entry name" value="Golgi alpha-mannosidase II"/>
    <property type="match status" value="1"/>
</dbReference>
<keyword evidence="2 6" id="KW-0328">Glycosyltransferase</keyword>
<dbReference type="InterPro" id="IPR026585">
    <property type="entry name" value="GlgE"/>
</dbReference>
<evidence type="ECO:0000259" key="8">
    <source>
        <dbReference type="SMART" id="SM00642"/>
    </source>
</evidence>
<evidence type="ECO:0000256" key="7">
    <source>
        <dbReference type="SAM" id="MobiDB-lite"/>
    </source>
</evidence>
<dbReference type="InterPro" id="IPR017853">
    <property type="entry name" value="GH"/>
</dbReference>
<name>A0ABP6MAJ7_9ACTN</name>
<comment type="subunit">
    <text evidence="1 6">Homodimer.</text>
</comment>
<proteinExistence type="inferred from homology"/>
<protein>
    <recommendedName>
        <fullName evidence="6">Alpha-1,4-glucan:maltose-1-phosphate maltosyltransferase</fullName>
        <shortName evidence="6">GMPMT</shortName>
        <ecNumber evidence="6">2.4.99.16</ecNumber>
    </recommendedName>
    <alternativeName>
        <fullName evidence="6">(1-&gt;4)-alpha-D-glucan:maltose-1-phosphate alpha-D-maltosyltransferase</fullName>
    </alternativeName>
</protein>
<evidence type="ECO:0000256" key="2">
    <source>
        <dbReference type="ARBA" id="ARBA00022676"/>
    </source>
</evidence>
<evidence type="ECO:0000256" key="4">
    <source>
        <dbReference type="ARBA" id="ARBA00023277"/>
    </source>
</evidence>
<comment type="caution">
    <text evidence="9">The sequence shown here is derived from an EMBL/GenBank/DDBJ whole genome shotgun (WGS) entry which is preliminary data.</text>
</comment>
<feature type="binding site" evidence="6">
    <location>
        <position position="393"/>
    </location>
    <ligand>
        <name>alpha-maltose 1-phosphate</name>
        <dbReference type="ChEBI" id="CHEBI:63576"/>
    </ligand>
</feature>
<keyword evidence="10" id="KW-1185">Reference proteome</keyword>
<comment type="similarity">
    <text evidence="6">Belongs to the glycosyl hydrolase 13 family. GlgE subfamily.</text>
</comment>
<keyword evidence="3 6" id="KW-0808">Transferase</keyword>
<dbReference type="PANTHER" id="PTHR47786">
    <property type="entry name" value="ALPHA-1,4-GLUCAN:MALTOSE-1-PHOSPHATE MALTOSYLTRANSFERASE"/>
    <property type="match status" value="1"/>
</dbReference>
<dbReference type="InterPro" id="IPR013783">
    <property type="entry name" value="Ig-like_fold"/>
</dbReference>
<dbReference type="PANTHER" id="PTHR47786:SF2">
    <property type="entry name" value="GLYCOSYL HYDROLASE FAMILY 13 CATALYTIC DOMAIN-CONTAINING PROTEIN"/>
    <property type="match status" value="1"/>
</dbReference>
<feature type="active site" description="Nucleophile" evidence="6">
    <location>
        <position position="428"/>
    </location>
</feature>
<feature type="binding site" evidence="6">
    <location>
        <position position="429"/>
    </location>
    <ligand>
        <name>alpha-maltose 1-phosphate</name>
        <dbReference type="ChEBI" id="CHEBI:63576"/>
    </ligand>
</feature>
<feature type="compositionally biased region" description="Pro residues" evidence="7">
    <location>
        <begin position="33"/>
        <end position="44"/>
    </location>
</feature>
<dbReference type="SUPFAM" id="SSF51445">
    <property type="entry name" value="(Trans)glycosidases"/>
    <property type="match status" value="1"/>
</dbReference>
<feature type="active site" description="Proton donor" evidence="6">
    <location>
        <position position="457"/>
    </location>
</feature>
<feature type="compositionally biased region" description="Low complexity" evidence="7">
    <location>
        <begin position="1"/>
        <end position="17"/>
    </location>
</feature>
<dbReference type="Gene3D" id="1.20.58.80">
    <property type="entry name" value="Phosphotransferase system, lactose/cellobiose-type IIA subunit"/>
    <property type="match status" value="1"/>
</dbReference>
<feature type="domain" description="Glycosyl hydrolase family 13 catalytic" evidence="8">
    <location>
        <begin position="241"/>
        <end position="597"/>
    </location>
</feature>
<dbReference type="Proteomes" id="UP001501637">
    <property type="component" value="Unassembled WGS sequence"/>
</dbReference>
<dbReference type="Pfam" id="PF11896">
    <property type="entry name" value="GlgE_dom_N_S"/>
    <property type="match status" value="1"/>
</dbReference>
<dbReference type="EMBL" id="BAAAUG010000003">
    <property type="protein sequence ID" value="GAA3080144.1"/>
    <property type="molecule type" value="Genomic_DNA"/>
</dbReference>
<dbReference type="HAMAP" id="MF_02124">
    <property type="entry name" value="GlgE"/>
    <property type="match status" value="1"/>
</dbReference>
<evidence type="ECO:0000313" key="9">
    <source>
        <dbReference type="EMBL" id="GAA3080144.1"/>
    </source>
</evidence>
<feature type="site" description="Transition state stabilizer" evidence="6">
    <location>
        <position position="514"/>
    </location>
</feature>
<evidence type="ECO:0000256" key="6">
    <source>
        <dbReference type="HAMAP-Rule" id="MF_02124"/>
    </source>
</evidence>
<dbReference type="Gene3D" id="3.20.20.80">
    <property type="entry name" value="Glycosidases"/>
    <property type="match status" value="1"/>
</dbReference>
<evidence type="ECO:0000313" key="10">
    <source>
        <dbReference type="Proteomes" id="UP001501637"/>
    </source>
</evidence>
<keyword evidence="4 6" id="KW-0119">Carbohydrate metabolism</keyword>
<evidence type="ECO:0000256" key="5">
    <source>
        <dbReference type="ARBA" id="ARBA00048735"/>
    </source>
</evidence>
<feature type="binding site" evidence="6">
    <location>
        <position position="358"/>
    </location>
    <ligand>
        <name>alpha-maltose 1-phosphate</name>
        <dbReference type="ChEBI" id="CHEBI:63576"/>
    </ligand>
</feature>
<evidence type="ECO:0000256" key="1">
    <source>
        <dbReference type="ARBA" id="ARBA00011738"/>
    </source>
</evidence>
<feature type="binding site" evidence="6">
    <location>
        <begin position="568"/>
        <end position="569"/>
    </location>
    <ligand>
        <name>alpha-maltose 1-phosphate</name>
        <dbReference type="ChEBI" id="CHEBI:63576"/>
    </ligand>
</feature>
<comment type="catalytic activity">
    <reaction evidence="5 6">
        <text>alpha-maltose 1-phosphate + [(1-&gt;4)-alpha-D-glucosyl](n) = [(1-&gt;4)-alpha-D-glucosyl](n+2) + phosphate</text>
        <dbReference type="Rhea" id="RHEA:42692"/>
        <dbReference type="Rhea" id="RHEA-COMP:9584"/>
        <dbReference type="Rhea" id="RHEA-COMP:10183"/>
        <dbReference type="ChEBI" id="CHEBI:15444"/>
        <dbReference type="ChEBI" id="CHEBI:43474"/>
        <dbReference type="ChEBI" id="CHEBI:63576"/>
        <dbReference type="EC" id="2.4.99.16"/>
    </reaction>
</comment>
<gene>
    <name evidence="6" type="primary">glgE</name>
    <name evidence="9" type="ORF">GCM10010449_00360</name>
</gene>
<reference evidence="10" key="1">
    <citation type="journal article" date="2019" name="Int. J. Syst. Evol. Microbiol.">
        <title>The Global Catalogue of Microorganisms (GCM) 10K type strain sequencing project: providing services to taxonomists for standard genome sequencing and annotation.</title>
        <authorList>
            <consortium name="The Broad Institute Genomics Platform"/>
            <consortium name="The Broad Institute Genome Sequencing Center for Infectious Disease"/>
            <person name="Wu L."/>
            <person name="Ma J."/>
        </authorList>
    </citation>
    <scope>NUCLEOTIDE SEQUENCE [LARGE SCALE GENOMIC DNA]</scope>
    <source>
        <strain evidence="10">JCM 9092</strain>
    </source>
</reference>
<dbReference type="InterPro" id="IPR006047">
    <property type="entry name" value="GH13_cat_dom"/>
</dbReference>
<feature type="binding site" evidence="6">
    <location>
        <position position="298"/>
    </location>
    <ligand>
        <name>alpha-maltose 1-phosphate</name>
        <dbReference type="ChEBI" id="CHEBI:63576"/>
    </ligand>
</feature>
<accession>A0ABP6MAJ7</accession>
<dbReference type="InterPro" id="IPR049171">
    <property type="entry name" value="GLGE_C"/>
</dbReference>
<dbReference type="EC" id="2.4.99.16" evidence="6"/>
<dbReference type="CDD" id="cd11344">
    <property type="entry name" value="AmyAc_GlgE_like"/>
    <property type="match status" value="1"/>
</dbReference>
<organism evidence="9 10">
    <name type="scientific">Streptomyces rectiviolaceus</name>
    <dbReference type="NCBI Taxonomy" id="332591"/>
    <lineage>
        <taxon>Bacteria</taxon>
        <taxon>Bacillati</taxon>
        <taxon>Actinomycetota</taxon>
        <taxon>Actinomycetes</taxon>
        <taxon>Kitasatosporales</taxon>
        <taxon>Streptomycetaceae</taxon>
        <taxon>Streptomyces</taxon>
    </lineage>
</organism>
<dbReference type="InterPro" id="IPR013780">
    <property type="entry name" value="Glyco_hydro_b"/>
</dbReference>
<sequence length="713" mass="79122">MPKTPAPQQDAQQPQDAQHPEEEQLPEEEQHPQGPPPRSTPPGPLTGRIPVLDVAPLVHGGRRPAKAVVGETFQVTATVFREGHEAVAANVVLRDPQGREGPWTPMRELSPGTDRWGADVTADAEGNWTYTVEAWGDPLTQWRHHANIKIPAGIDTELVLEEGARLHERAAADAPASKGRCATLLAAAEALRDKERPVAARLAAALTPEVDAVLAEHPLRELVTESQRLPLLVERPRALFGSWYEFFPRSEGAVLREGEPPRSGTFRTASERLPAIAAMGFDVVYLPPIHPIGTTYRKGANNSLSPGPHDVGVPWAIGSPEGGHDAIHPDLGTIDDFDAFVRRATALDLEVALDFALQCSPDHPWVDKHPEWFAHRADGTIAYAENPPKKYQDIYPLAFDRDMPGLIAETLRLLRFWMAHGVRIFRVDNPHTKPVAFWEEVLGDINRTDPDVIFLAEAFTRPAMMRTLAAIGFQQSYTYFTWRNDKAELTDYLSELATETAHYLRPNFFVNTPDILHAYLQNGGRPAFEVRAVLAATLAPTWGVYSGYELCENAPARAGSEEYLDSEKYQLRPRDWESAERTGSTIAPLITTLNRVRRANPALRQLRDLHFHPTDQEAVIAYSKTADDTDGSNTVLVVVNLDAHHTQEATVSLDMPKLGLHWHETVPVRDELTGDTYHWGRANYVRLEPGRTPAHIFRVLRPSSPLIGGSPTP</sequence>
<evidence type="ECO:0000256" key="3">
    <source>
        <dbReference type="ARBA" id="ARBA00022679"/>
    </source>
</evidence>
<comment type="function">
    <text evidence="6">Maltosyltransferase that uses maltose 1-phosphate (M1P) as the sugar donor to elongate linear or branched alpha-(1-&gt;4)-glucans. Is involved in a branched alpha-glucan biosynthetic pathway from trehalose, together with TreS, Mak and GlgB.</text>
</comment>
<dbReference type="InterPro" id="IPR021828">
    <property type="entry name" value="GlgE_dom_N/S"/>
</dbReference>
<dbReference type="Gene3D" id="2.60.40.10">
    <property type="entry name" value="Immunoglobulins"/>
    <property type="match status" value="1"/>
</dbReference>
<dbReference type="Pfam" id="PF21702">
    <property type="entry name" value="GLGE_C"/>
    <property type="match status" value="1"/>
</dbReference>
<dbReference type="SMART" id="SM00642">
    <property type="entry name" value="Aamy"/>
    <property type="match status" value="1"/>
</dbReference>
<feature type="region of interest" description="Disordered" evidence="7">
    <location>
        <begin position="1"/>
        <end position="49"/>
    </location>
</feature>